<dbReference type="SUPFAM" id="SSF55874">
    <property type="entry name" value="ATPase domain of HSP90 chaperone/DNA topoisomerase II/histidine kinase"/>
    <property type="match status" value="1"/>
</dbReference>
<evidence type="ECO:0000256" key="4">
    <source>
        <dbReference type="ARBA" id="ARBA00022553"/>
    </source>
</evidence>
<feature type="domain" description="PAS" evidence="18">
    <location>
        <begin position="234"/>
        <end position="272"/>
    </location>
</feature>
<dbReference type="KEGG" id="agv:OJF2_37420"/>
<dbReference type="Gene3D" id="1.10.287.130">
    <property type="match status" value="1"/>
</dbReference>
<accession>A0A5B9W4W1</accession>
<keyword evidence="5 20" id="KW-0808">Transferase</keyword>
<evidence type="ECO:0000256" key="8">
    <source>
        <dbReference type="ARBA" id="ARBA00022777"/>
    </source>
</evidence>
<keyword evidence="8 20" id="KW-0418">Kinase</keyword>
<evidence type="ECO:0000256" key="7">
    <source>
        <dbReference type="ARBA" id="ARBA00022741"/>
    </source>
</evidence>
<dbReference type="InterPro" id="IPR000014">
    <property type="entry name" value="PAS"/>
</dbReference>
<dbReference type="PROSITE" id="PS50110">
    <property type="entry name" value="RESPONSE_REGULATORY"/>
    <property type="match status" value="1"/>
</dbReference>
<dbReference type="SUPFAM" id="SSF55785">
    <property type="entry name" value="PYP-like sensor domain (PAS domain)"/>
    <property type="match status" value="6"/>
</dbReference>
<dbReference type="AlphaFoldDB" id="A0A5B9W4W1"/>
<dbReference type="Pfam" id="PF02518">
    <property type="entry name" value="HATPase_c"/>
    <property type="match status" value="1"/>
</dbReference>
<evidence type="ECO:0000256" key="11">
    <source>
        <dbReference type="ARBA" id="ARBA00023012"/>
    </source>
</evidence>
<dbReference type="Pfam" id="PF13188">
    <property type="entry name" value="PAS_8"/>
    <property type="match status" value="1"/>
</dbReference>
<dbReference type="CDD" id="cd00130">
    <property type="entry name" value="PAS"/>
    <property type="match status" value="5"/>
</dbReference>
<evidence type="ECO:0000313" key="20">
    <source>
        <dbReference type="EMBL" id="QEH35195.1"/>
    </source>
</evidence>
<dbReference type="CDD" id="cd17580">
    <property type="entry name" value="REC_2_DhkD-like"/>
    <property type="match status" value="1"/>
</dbReference>
<dbReference type="NCBIfam" id="TIGR00229">
    <property type="entry name" value="sensory_box"/>
    <property type="match status" value="6"/>
</dbReference>
<dbReference type="SMART" id="SM00091">
    <property type="entry name" value="PAS"/>
    <property type="match status" value="5"/>
</dbReference>
<evidence type="ECO:0000256" key="1">
    <source>
        <dbReference type="ARBA" id="ARBA00000085"/>
    </source>
</evidence>
<dbReference type="Pfam" id="PF00072">
    <property type="entry name" value="Response_reg"/>
    <property type="match status" value="1"/>
</dbReference>
<dbReference type="CDD" id="cd00082">
    <property type="entry name" value="HisKA"/>
    <property type="match status" value="1"/>
</dbReference>
<feature type="domain" description="PAC" evidence="19">
    <location>
        <begin position="809"/>
        <end position="860"/>
    </location>
</feature>
<proteinExistence type="predicted"/>
<dbReference type="InterPro" id="IPR001789">
    <property type="entry name" value="Sig_transdc_resp-reg_receiver"/>
</dbReference>
<dbReference type="InterPro" id="IPR013655">
    <property type="entry name" value="PAS_fold_3"/>
</dbReference>
<dbReference type="Pfam" id="PF08447">
    <property type="entry name" value="PAS_3"/>
    <property type="match status" value="1"/>
</dbReference>
<dbReference type="EMBL" id="CP042997">
    <property type="protein sequence ID" value="QEH35195.1"/>
    <property type="molecule type" value="Genomic_DNA"/>
</dbReference>
<gene>
    <name evidence="20" type="primary">luxQ_5</name>
    <name evidence="20" type="ORF">OJF2_37420</name>
</gene>
<dbReference type="EC" id="2.7.13.3" evidence="3"/>
<feature type="domain" description="PAS" evidence="18">
    <location>
        <begin position="361"/>
        <end position="432"/>
    </location>
</feature>
<dbReference type="InterPro" id="IPR013656">
    <property type="entry name" value="PAS_4"/>
</dbReference>
<dbReference type="GO" id="GO:0005524">
    <property type="term" value="F:ATP binding"/>
    <property type="evidence" value="ECO:0007669"/>
    <property type="project" value="UniProtKB-KW"/>
</dbReference>
<dbReference type="InterPro" id="IPR004358">
    <property type="entry name" value="Sig_transdc_His_kin-like_C"/>
</dbReference>
<feature type="transmembrane region" description="Helical" evidence="15">
    <location>
        <begin position="40"/>
        <end position="57"/>
    </location>
</feature>
<feature type="region of interest" description="Disordered" evidence="14">
    <location>
        <begin position="1094"/>
        <end position="1113"/>
    </location>
</feature>
<dbReference type="Proteomes" id="UP000324233">
    <property type="component" value="Chromosome"/>
</dbReference>
<dbReference type="GO" id="GO:0005886">
    <property type="term" value="C:plasma membrane"/>
    <property type="evidence" value="ECO:0007669"/>
    <property type="project" value="TreeGrafter"/>
</dbReference>
<evidence type="ECO:0000256" key="12">
    <source>
        <dbReference type="ARBA" id="ARBA00023136"/>
    </source>
</evidence>
<feature type="domain" description="PAC" evidence="19">
    <location>
        <begin position="558"/>
        <end position="611"/>
    </location>
</feature>
<feature type="domain" description="PAC" evidence="19">
    <location>
        <begin position="682"/>
        <end position="734"/>
    </location>
</feature>
<dbReference type="FunFam" id="3.30.565.10:FF:000006">
    <property type="entry name" value="Sensor histidine kinase WalK"/>
    <property type="match status" value="1"/>
</dbReference>
<evidence type="ECO:0000259" key="18">
    <source>
        <dbReference type="PROSITE" id="PS50112"/>
    </source>
</evidence>
<dbReference type="Gene3D" id="3.30.565.10">
    <property type="entry name" value="Histidine kinase-like ATPase, C-terminal domain"/>
    <property type="match status" value="1"/>
</dbReference>
<keyword evidence="11" id="KW-0902">Two-component regulatory system</keyword>
<dbReference type="SMART" id="SM00387">
    <property type="entry name" value="HATPase_c"/>
    <property type="match status" value="1"/>
</dbReference>
<comment type="catalytic activity">
    <reaction evidence="1">
        <text>ATP + protein L-histidine = ADP + protein N-phospho-L-histidine.</text>
        <dbReference type="EC" id="2.7.13.3"/>
    </reaction>
</comment>
<dbReference type="InterPro" id="IPR036097">
    <property type="entry name" value="HisK_dim/P_sf"/>
</dbReference>
<dbReference type="Pfam" id="PF13493">
    <property type="entry name" value="DUF4118"/>
    <property type="match status" value="1"/>
</dbReference>
<dbReference type="SMART" id="SM00086">
    <property type="entry name" value="PAC"/>
    <property type="match status" value="5"/>
</dbReference>
<dbReference type="PROSITE" id="PS50113">
    <property type="entry name" value="PAC"/>
    <property type="match status" value="5"/>
</dbReference>
<evidence type="ECO:0000256" key="3">
    <source>
        <dbReference type="ARBA" id="ARBA00012438"/>
    </source>
</evidence>
<feature type="domain" description="PAC" evidence="19">
    <location>
        <begin position="308"/>
        <end position="360"/>
    </location>
</feature>
<keyword evidence="12 15" id="KW-0472">Membrane</keyword>
<evidence type="ECO:0000313" key="21">
    <source>
        <dbReference type="Proteomes" id="UP000324233"/>
    </source>
</evidence>
<evidence type="ECO:0000256" key="14">
    <source>
        <dbReference type="SAM" id="MobiDB-lite"/>
    </source>
</evidence>
<keyword evidence="10 15" id="KW-1133">Transmembrane helix</keyword>
<evidence type="ECO:0000256" key="6">
    <source>
        <dbReference type="ARBA" id="ARBA00022692"/>
    </source>
</evidence>
<dbReference type="FunFam" id="3.30.450.20:FF:000099">
    <property type="entry name" value="Sensory box sensor histidine kinase"/>
    <property type="match status" value="1"/>
</dbReference>
<dbReference type="SMART" id="SM00388">
    <property type="entry name" value="HisKA"/>
    <property type="match status" value="1"/>
</dbReference>
<evidence type="ECO:0000256" key="15">
    <source>
        <dbReference type="SAM" id="Phobius"/>
    </source>
</evidence>
<dbReference type="SMART" id="SM00448">
    <property type="entry name" value="REC"/>
    <property type="match status" value="1"/>
</dbReference>
<dbReference type="InterPro" id="IPR035965">
    <property type="entry name" value="PAS-like_dom_sf"/>
</dbReference>
<dbReference type="InterPro" id="IPR025201">
    <property type="entry name" value="KdpD_TM"/>
</dbReference>
<keyword evidence="7" id="KW-0547">Nucleotide-binding</keyword>
<organism evidence="20 21">
    <name type="scientific">Aquisphaera giovannonii</name>
    <dbReference type="NCBI Taxonomy" id="406548"/>
    <lineage>
        <taxon>Bacteria</taxon>
        <taxon>Pseudomonadati</taxon>
        <taxon>Planctomycetota</taxon>
        <taxon>Planctomycetia</taxon>
        <taxon>Isosphaerales</taxon>
        <taxon>Isosphaeraceae</taxon>
        <taxon>Aquisphaera</taxon>
    </lineage>
</organism>
<dbReference type="InterPro" id="IPR038318">
    <property type="entry name" value="KdpD_sf"/>
</dbReference>
<evidence type="ECO:0000259" key="19">
    <source>
        <dbReference type="PROSITE" id="PS50113"/>
    </source>
</evidence>
<evidence type="ECO:0000259" key="17">
    <source>
        <dbReference type="PROSITE" id="PS50110"/>
    </source>
</evidence>
<comment type="subcellular location">
    <subcellularLocation>
        <location evidence="2">Membrane</location>
        <topology evidence="2">Multi-pass membrane protein</topology>
    </subcellularLocation>
</comment>
<feature type="domain" description="PAS" evidence="18">
    <location>
        <begin position="121"/>
        <end position="191"/>
    </location>
</feature>
<feature type="transmembrane region" description="Helical" evidence="15">
    <location>
        <begin position="94"/>
        <end position="112"/>
    </location>
</feature>
<protein>
    <recommendedName>
        <fullName evidence="3">histidine kinase</fullName>
        <ecNumber evidence="3">2.7.13.3</ecNumber>
    </recommendedName>
</protein>
<feature type="modified residue" description="4-aspartylphosphate" evidence="13">
    <location>
        <position position="1166"/>
    </location>
</feature>
<dbReference type="OrthoDB" id="5555607at2"/>
<dbReference type="InterPro" id="IPR011006">
    <property type="entry name" value="CheY-like_superfamily"/>
</dbReference>
<dbReference type="PROSITE" id="PS50109">
    <property type="entry name" value="HIS_KIN"/>
    <property type="match status" value="1"/>
</dbReference>
<dbReference type="GO" id="GO:0000155">
    <property type="term" value="F:phosphorelay sensor kinase activity"/>
    <property type="evidence" value="ECO:0007669"/>
    <property type="project" value="InterPro"/>
</dbReference>
<dbReference type="GO" id="GO:0009927">
    <property type="term" value="F:histidine phosphotransfer kinase activity"/>
    <property type="evidence" value="ECO:0007669"/>
    <property type="project" value="TreeGrafter"/>
</dbReference>
<evidence type="ECO:0000256" key="5">
    <source>
        <dbReference type="ARBA" id="ARBA00022679"/>
    </source>
</evidence>
<feature type="domain" description="PAC" evidence="19">
    <location>
        <begin position="435"/>
        <end position="488"/>
    </location>
</feature>
<evidence type="ECO:0000256" key="10">
    <source>
        <dbReference type="ARBA" id="ARBA00022989"/>
    </source>
</evidence>
<dbReference type="InterPro" id="IPR036890">
    <property type="entry name" value="HATPase_C_sf"/>
</dbReference>
<keyword evidence="4 13" id="KW-0597">Phosphoprotein</keyword>
<dbReference type="InterPro" id="IPR000700">
    <property type="entry name" value="PAS-assoc_C"/>
</dbReference>
<evidence type="ECO:0000256" key="9">
    <source>
        <dbReference type="ARBA" id="ARBA00022840"/>
    </source>
</evidence>
<evidence type="ECO:0000259" key="16">
    <source>
        <dbReference type="PROSITE" id="PS50109"/>
    </source>
</evidence>
<dbReference type="PRINTS" id="PR00344">
    <property type="entry name" value="BCTRLSENSOR"/>
</dbReference>
<feature type="domain" description="PAS" evidence="18">
    <location>
        <begin position="608"/>
        <end position="645"/>
    </location>
</feature>
<dbReference type="InterPro" id="IPR003594">
    <property type="entry name" value="HATPase_dom"/>
</dbReference>
<dbReference type="PROSITE" id="PS50112">
    <property type="entry name" value="PAS"/>
    <property type="match status" value="5"/>
</dbReference>
<dbReference type="Gene3D" id="1.20.120.620">
    <property type="entry name" value="Backbone structure of the membrane domain of e. Coli histidine kinase receptor kdpd"/>
    <property type="match status" value="1"/>
</dbReference>
<dbReference type="InterPro" id="IPR003661">
    <property type="entry name" value="HisK_dim/P_dom"/>
</dbReference>
<feature type="transmembrane region" description="Helical" evidence="15">
    <location>
        <begin position="63"/>
        <end position="87"/>
    </location>
</feature>
<feature type="transmembrane region" description="Helical" evidence="15">
    <location>
        <begin position="6"/>
        <end position="28"/>
    </location>
</feature>
<dbReference type="PANTHER" id="PTHR43047:SF72">
    <property type="entry name" value="OSMOSENSING HISTIDINE PROTEIN KINASE SLN1"/>
    <property type="match status" value="1"/>
</dbReference>
<dbReference type="SUPFAM" id="SSF52172">
    <property type="entry name" value="CheY-like"/>
    <property type="match status" value="1"/>
</dbReference>
<dbReference type="PANTHER" id="PTHR43047">
    <property type="entry name" value="TWO-COMPONENT HISTIDINE PROTEIN KINASE"/>
    <property type="match status" value="1"/>
</dbReference>
<dbReference type="InterPro" id="IPR001610">
    <property type="entry name" value="PAC"/>
</dbReference>
<dbReference type="Pfam" id="PF00512">
    <property type="entry name" value="HisKA"/>
    <property type="match status" value="1"/>
</dbReference>
<dbReference type="RefSeq" id="WP_148595023.1">
    <property type="nucleotide sequence ID" value="NZ_CP042997.1"/>
</dbReference>
<evidence type="ECO:0000256" key="2">
    <source>
        <dbReference type="ARBA" id="ARBA00004141"/>
    </source>
</evidence>
<feature type="domain" description="PAS" evidence="18">
    <location>
        <begin position="735"/>
        <end position="806"/>
    </location>
</feature>
<sequence>MHKPPVIARTLTTGYAVAVIASLVAFLLRWPLSPLIGREFPFFTFFLATLVAAYSGGLRAGLLATALGAIGAAYFLMDPVSSFWVAAPADRTRLVLFLGIGSLISGFAESGLRAKERAMRGERRYLQSLESISDAFAQLDRDWRYTYVNARAAEISGMTVAAMVGRTMWDLFPALRGTEMEARARAAMSDGKPAHFEFYFPPFDRWFEQRLYPSDAGLAIFSADITERRRAEEENRRLLAILEATPDLVTTAAADGSVRYLNREARRVLGYEGDAHPADYQLLDGQPQWAARVVREDGIPGVVRDGYWRGETAIRARDGREVPVDQVIIRHSGGEGRDAFISTIARDITRQKEVEDRLRRGEARFRTLAEAVPQIIWAAAPDGRITFINGRWTELTGLSLEETNDLEAAKKVIHPDDAGRVFARWAEALANGTPHEVEWRFRDRRDGSYRWFLTRAVPARDEAGILTEWFGTATDIDDQKRIEERLRTSEERLLFTARATRVTMFQQDTDLRYSWLTNPLRGYRQEEIVGRTDEEIRHTIDDVPALVGAKRRALETGRGTRLEVSNREGGEVEYHQLTIEPMRDDSGAVVGLLGASIDVTERHRAEAESRRLAAIVEATPDFVTVARMDGRLVYLNRAGRRMLGIPDDAEAGTLTRQRLSPGWVYERTQRDWLPAALRDGSAAGEGAVLASDGREIPVSFVMLVHRGPSGEPEYLSTVARDIAGRKRDEEELRKRERDFRALADNAPALVARFDRDLRHLFVNRRVEAATGLPASAFVGRSNREMGVPEDLHAPGDERLRRVFETGEVQTLEFTYPSPEGPRHFHSWFGPELGGAGEVESAICITRDVTEQKQLENELRRRNEELAEADRRKDDFLATLAHELRNPLAPVRMAVEVLKARGPADPALIQARAIIERQVRHMARLLDDLLDVSRITRGKLELRRQPVTLAAVLDAALETSRPLVEAGGHDLVLDVPPGPVHLDADPVRLAQVFSNLVNNAAKYTERGGRIALSASADGDSVTVSVRDSGIGIDPEMMPRLFEMFAQAKPALERSQGGLGIGLSLVHGIVQLHGGSIEARSDGPGRGSEFLVRLPITPAAPPPARDADHGGGRTAPRCRILVADDNDDAARTMAMMLGILGHEVRTAADGEEAVRSAAEFRPEVIFLDIGMPRVNGYQAAERIRAQEWGRGMVVVALTGWGQEEDRRRAKAAGFDHHLVKPVSPETLVRLLAEVKGSR</sequence>
<keyword evidence="21" id="KW-1185">Reference proteome</keyword>
<name>A0A5B9W4W1_9BACT</name>
<keyword evidence="9" id="KW-0067">ATP-binding</keyword>
<feature type="domain" description="Histidine kinase" evidence="16">
    <location>
        <begin position="878"/>
        <end position="1096"/>
    </location>
</feature>
<dbReference type="Gene3D" id="3.40.50.2300">
    <property type="match status" value="1"/>
</dbReference>
<reference evidence="20 21" key="1">
    <citation type="submission" date="2019-08" db="EMBL/GenBank/DDBJ databases">
        <title>Deep-cultivation of Planctomycetes and their phenomic and genomic characterization uncovers novel biology.</title>
        <authorList>
            <person name="Wiegand S."/>
            <person name="Jogler M."/>
            <person name="Boedeker C."/>
            <person name="Pinto D."/>
            <person name="Vollmers J."/>
            <person name="Rivas-Marin E."/>
            <person name="Kohn T."/>
            <person name="Peeters S.H."/>
            <person name="Heuer A."/>
            <person name="Rast P."/>
            <person name="Oberbeckmann S."/>
            <person name="Bunk B."/>
            <person name="Jeske O."/>
            <person name="Meyerdierks A."/>
            <person name="Storesund J.E."/>
            <person name="Kallscheuer N."/>
            <person name="Luecker S."/>
            <person name="Lage O.M."/>
            <person name="Pohl T."/>
            <person name="Merkel B.J."/>
            <person name="Hornburger P."/>
            <person name="Mueller R.-W."/>
            <person name="Bruemmer F."/>
            <person name="Labrenz M."/>
            <person name="Spormann A.M."/>
            <person name="Op den Camp H."/>
            <person name="Overmann J."/>
            <person name="Amann R."/>
            <person name="Jetten M.S.M."/>
            <person name="Mascher T."/>
            <person name="Medema M.H."/>
            <person name="Devos D.P."/>
            <person name="Kaster A.-K."/>
            <person name="Ovreas L."/>
            <person name="Rohde M."/>
            <person name="Galperin M.Y."/>
            <person name="Jogler C."/>
        </authorList>
    </citation>
    <scope>NUCLEOTIDE SEQUENCE [LARGE SCALE GENOMIC DNA]</scope>
    <source>
        <strain evidence="20 21">OJF2</strain>
    </source>
</reference>
<feature type="domain" description="Response regulatory" evidence="17">
    <location>
        <begin position="1117"/>
        <end position="1233"/>
    </location>
</feature>
<evidence type="ECO:0000256" key="13">
    <source>
        <dbReference type="PROSITE-ProRule" id="PRU00169"/>
    </source>
</evidence>
<dbReference type="Pfam" id="PF08448">
    <property type="entry name" value="PAS_4"/>
    <property type="match status" value="4"/>
</dbReference>
<keyword evidence="6 15" id="KW-0812">Transmembrane</keyword>
<dbReference type="Gene3D" id="3.30.450.20">
    <property type="entry name" value="PAS domain"/>
    <property type="match status" value="6"/>
</dbReference>
<dbReference type="InterPro" id="IPR005467">
    <property type="entry name" value="His_kinase_dom"/>
</dbReference>
<dbReference type="SUPFAM" id="SSF47384">
    <property type="entry name" value="Homodimeric domain of signal transducing histidine kinase"/>
    <property type="match status" value="1"/>
</dbReference>